<feature type="domain" description="Glycosyltransferase subfamily 4-like N-terminal" evidence="2">
    <location>
        <begin position="19"/>
        <end position="178"/>
    </location>
</feature>
<dbReference type="AlphaFoldDB" id="A0A5S4ZN26"/>
<feature type="domain" description="Glycosyl transferase family 1" evidence="1">
    <location>
        <begin position="190"/>
        <end position="311"/>
    </location>
</feature>
<dbReference type="InterPro" id="IPR001296">
    <property type="entry name" value="Glyco_trans_1"/>
</dbReference>
<reference evidence="3 4" key="1">
    <citation type="submission" date="2019-07" db="EMBL/GenBank/DDBJ databases">
        <title>Genomic Encyclopedia of Type Strains, Phase I: the one thousand microbial genomes (KMG-I) project.</title>
        <authorList>
            <person name="Kyrpides N."/>
        </authorList>
    </citation>
    <scope>NUCLEOTIDE SEQUENCE [LARGE SCALE GENOMIC DNA]</scope>
    <source>
        <strain evidence="3 4">DSM 6562</strain>
    </source>
</reference>
<dbReference type="PANTHER" id="PTHR45947">
    <property type="entry name" value="SULFOQUINOVOSYL TRANSFERASE SQD2"/>
    <property type="match status" value="1"/>
</dbReference>
<proteinExistence type="predicted"/>
<dbReference type="GO" id="GO:0016757">
    <property type="term" value="F:glycosyltransferase activity"/>
    <property type="evidence" value="ECO:0007669"/>
    <property type="project" value="InterPro"/>
</dbReference>
<dbReference type="SUPFAM" id="SSF53756">
    <property type="entry name" value="UDP-Glycosyltransferase/glycogen phosphorylase"/>
    <property type="match status" value="1"/>
</dbReference>
<dbReference type="Pfam" id="PF00534">
    <property type="entry name" value="Glycos_transf_1"/>
    <property type="match status" value="1"/>
</dbReference>
<evidence type="ECO:0000313" key="4">
    <source>
        <dbReference type="Proteomes" id="UP000323166"/>
    </source>
</evidence>
<dbReference type="RefSeq" id="WP_166512703.1">
    <property type="nucleotide sequence ID" value="NZ_VNHM01000021.1"/>
</dbReference>
<dbReference type="InterPro" id="IPR028098">
    <property type="entry name" value="Glyco_trans_4-like_N"/>
</dbReference>
<sequence>MQKNKPVRILHFFGGMNRGGAETMIMNIYRHIDRDKVQFDFAVHTKEQCHYDNEIKDLGGRIIHLPSPAKVGPRVYGRTLMQVLHKYGPFHGVHSHVHYYSGFIVRTAQKAGLTLRISHSHNTQDGKTDTIKRLIYRQFMRHLILKHSTHLYGCSRAAGQHLFGPDCGSDSRFRVIPNAIELSKFKLGDKHELRDKLLLPVNVPLIGHVGRFHEQKNHKFLIEIFHALLKKLPDAHLVLVGDGPLKTEIETIIHAKGIDNRVHMLGIRDDVPLIMGALDLFLFPSLYEGLPVVLIEAQAAGVPCVVSDVITKEVDMKLGLMEFVGLQSDVDYWVKRVIKCLQLERPRFGERVVELKTAGYDVEQVAKDLEVLYSKF</sequence>
<keyword evidence="3" id="KW-0808">Transferase</keyword>
<evidence type="ECO:0000313" key="3">
    <source>
        <dbReference type="EMBL" id="TYO93242.1"/>
    </source>
</evidence>
<dbReference type="Gene3D" id="3.40.50.2000">
    <property type="entry name" value="Glycogen Phosphorylase B"/>
    <property type="match status" value="2"/>
</dbReference>
<dbReference type="PANTHER" id="PTHR45947:SF3">
    <property type="entry name" value="SULFOQUINOVOSYL TRANSFERASE SQD2"/>
    <property type="match status" value="1"/>
</dbReference>
<dbReference type="CDD" id="cd03812">
    <property type="entry name" value="GT4_CapH-like"/>
    <property type="match status" value="1"/>
</dbReference>
<name>A0A5S4ZN26_9FIRM</name>
<dbReference type="EMBL" id="VNHM01000021">
    <property type="protein sequence ID" value="TYO93242.1"/>
    <property type="molecule type" value="Genomic_DNA"/>
</dbReference>
<dbReference type="InterPro" id="IPR050194">
    <property type="entry name" value="Glycosyltransferase_grp1"/>
</dbReference>
<comment type="caution">
    <text evidence="3">The sequence shown here is derived from an EMBL/GenBank/DDBJ whole genome shotgun (WGS) entry which is preliminary data.</text>
</comment>
<evidence type="ECO:0000259" key="1">
    <source>
        <dbReference type="Pfam" id="PF00534"/>
    </source>
</evidence>
<keyword evidence="4" id="KW-1185">Reference proteome</keyword>
<evidence type="ECO:0000259" key="2">
    <source>
        <dbReference type="Pfam" id="PF13579"/>
    </source>
</evidence>
<gene>
    <name evidence="3" type="ORF">LX24_02771</name>
</gene>
<accession>A0A5S4ZN26</accession>
<protein>
    <submittedName>
        <fullName evidence="3">Glycosyltransferase involved in cell wall biosynthesis</fullName>
    </submittedName>
</protein>
<dbReference type="Proteomes" id="UP000323166">
    <property type="component" value="Unassembled WGS sequence"/>
</dbReference>
<dbReference type="Pfam" id="PF13579">
    <property type="entry name" value="Glyco_trans_4_4"/>
    <property type="match status" value="1"/>
</dbReference>
<organism evidence="3 4">
    <name type="scientific">Desulfallas thermosapovorans DSM 6562</name>
    <dbReference type="NCBI Taxonomy" id="1121431"/>
    <lineage>
        <taxon>Bacteria</taxon>
        <taxon>Bacillati</taxon>
        <taxon>Bacillota</taxon>
        <taxon>Clostridia</taxon>
        <taxon>Eubacteriales</taxon>
        <taxon>Desulfallaceae</taxon>
        <taxon>Desulfallas</taxon>
    </lineage>
</organism>